<keyword evidence="3 7" id="KW-0288">FMN</keyword>
<evidence type="ECO:0000256" key="7">
    <source>
        <dbReference type="PIRNR" id="PIRNR000232"/>
    </source>
</evidence>
<feature type="binding site" evidence="8">
    <location>
        <position position="47"/>
    </location>
    <ligand>
        <name>FMN</name>
        <dbReference type="ChEBI" id="CHEBI:58210"/>
        <note>ligand shared between dimeric partners</note>
    </ligand>
</feature>
<sequence length="224" mass="25142">MNHPIAGKKSAELLDYLNKRRSVPAKDLTEPGPTAEHIRTMIAAAARVPDHGKMFPWHFLVFRDEARHEMGAILKTALLKKDPDTPIEKLAQEENRFLRAPVIIAVISRIRPGKNPRWEQILSAGAACQNLCLAANALGFGTNWLTEWYAYDDYVRHALGLDKRDQVAGFIYIGTPANIPDERPRPEIALLTTWWQKNAPLNRGDNYDKSGFSLPDCSGCQINS</sequence>
<evidence type="ECO:0000256" key="2">
    <source>
        <dbReference type="ARBA" id="ARBA00022630"/>
    </source>
</evidence>
<feature type="binding site" evidence="8">
    <location>
        <position position="51"/>
    </location>
    <ligand>
        <name>FMN</name>
        <dbReference type="ChEBI" id="CHEBI:58210"/>
        <note>ligand shared between dimeric partners</note>
    </ligand>
</feature>
<dbReference type="InterPro" id="IPR026021">
    <property type="entry name" value="YdjA-like"/>
</dbReference>
<accession>A0A7T5R3W2</accession>
<evidence type="ECO:0000256" key="4">
    <source>
        <dbReference type="ARBA" id="ARBA00022857"/>
    </source>
</evidence>
<evidence type="ECO:0000256" key="5">
    <source>
        <dbReference type="ARBA" id="ARBA00023002"/>
    </source>
</evidence>
<comment type="similarity">
    <text evidence="1 7">Belongs to the nitroreductase family.</text>
</comment>
<dbReference type="InterPro" id="IPR029479">
    <property type="entry name" value="Nitroreductase"/>
</dbReference>
<dbReference type="CDD" id="cd02135">
    <property type="entry name" value="YdjA-like"/>
    <property type="match status" value="1"/>
</dbReference>
<reference evidence="10 11" key="1">
    <citation type="submission" date="2020-07" db="EMBL/GenBank/DDBJ databases">
        <title>Huge and variable diversity of episymbiotic CPR bacteria and DPANN archaea in groundwater ecosystems.</title>
        <authorList>
            <person name="He C.Y."/>
            <person name="Keren R."/>
            <person name="Whittaker M."/>
            <person name="Farag I.F."/>
            <person name="Doudna J."/>
            <person name="Cate J.H.D."/>
            <person name="Banfield J.F."/>
        </authorList>
    </citation>
    <scope>NUCLEOTIDE SEQUENCE [LARGE SCALE GENOMIC DNA]</scope>
    <source>
        <strain evidence="10">NC_groundwater_70_Ag_B-0.1um_54_66</strain>
    </source>
</reference>
<dbReference type="EMBL" id="CP066681">
    <property type="protein sequence ID" value="QQG37057.1"/>
    <property type="molecule type" value="Genomic_DNA"/>
</dbReference>
<dbReference type="SUPFAM" id="SSF55469">
    <property type="entry name" value="FMN-dependent nitroreductase-like"/>
    <property type="match status" value="1"/>
</dbReference>
<evidence type="ECO:0000313" key="10">
    <source>
        <dbReference type="EMBL" id="QQG37057.1"/>
    </source>
</evidence>
<dbReference type="InterPro" id="IPR052530">
    <property type="entry name" value="NAD(P)H_nitroreductase"/>
</dbReference>
<protein>
    <recommendedName>
        <fullName evidence="7">Putative NAD(P)H nitroreductase</fullName>
        <ecNumber evidence="7">1.-.-.-</ecNumber>
    </recommendedName>
</protein>
<organism evidence="10 11">
    <name type="scientific">Micavibrio aeruginosavorus</name>
    <dbReference type="NCBI Taxonomy" id="349221"/>
    <lineage>
        <taxon>Bacteria</taxon>
        <taxon>Pseudomonadati</taxon>
        <taxon>Bdellovibrionota</taxon>
        <taxon>Bdellovibrionia</taxon>
        <taxon>Bdellovibrionales</taxon>
        <taxon>Pseudobdellovibrionaceae</taxon>
        <taxon>Micavibrio</taxon>
    </lineage>
</organism>
<dbReference type="PANTHER" id="PTHR43821">
    <property type="entry name" value="NAD(P)H NITROREDUCTASE YDJA-RELATED"/>
    <property type="match status" value="1"/>
</dbReference>
<evidence type="ECO:0000313" key="11">
    <source>
        <dbReference type="Proteomes" id="UP000595362"/>
    </source>
</evidence>
<dbReference type="GO" id="GO:0016491">
    <property type="term" value="F:oxidoreductase activity"/>
    <property type="evidence" value="ECO:0007669"/>
    <property type="project" value="UniProtKB-UniRule"/>
</dbReference>
<comment type="cofactor">
    <cofactor evidence="8">
        <name>FMN</name>
        <dbReference type="ChEBI" id="CHEBI:58210"/>
    </cofactor>
    <text evidence="8">Binds 1 FMN per subunit.</text>
</comment>
<evidence type="ECO:0000256" key="8">
    <source>
        <dbReference type="PIRSR" id="PIRSR000232-1"/>
    </source>
</evidence>
<name>A0A7T5R3W2_9BACT</name>
<feature type="binding site" description="in other chain" evidence="8">
    <location>
        <begin position="20"/>
        <end position="22"/>
    </location>
    <ligand>
        <name>FMN</name>
        <dbReference type="ChEBI" id="CHEBI:58210"/>
        <note>ligand shared between dimeric partners</note>
    </ligand>
</feature>
<feature type="binding site" description="in other chain" evidence="8">
    <location>
        <begin position="144"/>
        <end position="146"/>
    </location>
    <ligand>
        <name>FMN</name>
        <dbReference type="ChEBI" id="CHEBI:58210"/>
        <note>ligand shared between dimeric partners</note>
    </ligand>
</feature>
<proteinExistence type="inferred from homology"/>
<evidence type="ECO:0000259" key="9">
    <source>
        <dbReference type="Pfam" id="PF00881"/>
    </source>
</evidence>
<dbReference type="Gene3D" id="3.40.109.10">
    <property type="entry name" value="NADH Oxidase"/>
    <property type="match status" value="1"/>
</dbReference>
<evidence type="ECO:0000256" key="3">
    <source>
        <dbReference type="ARBA" id="ARBA00022643"/>
    </source>
</evidence>
<gene>
    <name evidence="10" type="ORF">HYS17_04640</name>
</gene>
<evidence type="ECO:0000256" key="1">
    <source>
        <dbReference type="ARBA" id="ARBA00007118"/>
    </source>
</evidence>
<evidence type="ECO:0000256" key="6">
    <source>
        <dbReference type="ARBA" id="ARBA00023027"/>
    </source>
</evidence>
<dbReference type="EC" id="1.-.-.-" evidence="7"/>
<feature type="domain" description="Nitroreductase" evidence="9">
    <location>
        <begin position="19"/>
        <end position="174"/>
    </location>
</feature>
<keyword evidence="2 7" id="KW-0285">Flavoprotein</keyword>
<dbReference type="Proteomes" id="UP000595362">
    <property type="component" value="Chromosome"/>
</dbReference>
<dbReference type="AlphaFoldDB" id="A0A7T5R3W2"/>
<dbReference type="InterPro" id="IPR000415">
    <property type="entry name" value="Nitroreductase-like"/>
</dbReference>
<keyword evidence="6 7" id="KW-0520">NAD</keyword>
<keyword evidence="5 7" id="KW-0560">Oxidoreductase</keyword>
<dbReference type="PANTHER" id="PTHR43821:SF1">
    <property type="entry name" value="NAD(P)H NITROREDUCTASE YDJA-RELATED"/>
    <property type="match status" value="1"/>
</dbReference>
<dbReference type="PIRSF" id="PIRSF000232">
    <property type="entry name" value="YdjA"/>
    <property type="match status" value="1"/>
</dbReference>
<keyword evidence="4 7" id="KW-0521">NADP</keyword>
<dbReference type="Pfam" id="PF00881">
    <property type="entry name" value="Nitroreductase"/>
    <property type="match status" value="1"/>
</dbReference>